<dbReference type="Gene3D" id="2.40.50.140">
    <property type="entry name" value="Nucleic acid-binding proteins"/>
    <property type="match status" value="1"/>
</dbReference>
<reference evidence="4 5" key="1">
    <citation type="submission" date="2020-07" db="EMBL/GenBank/DDBJ databases">
        <title>Sequencing the genomes of 1000 actinobacteria strains.</title>
        <authorList>
            <person name="Klenk H.-P."/>
        </authorList>
    </citation>
    <scope>NUCLEOTIDE SEQUENCE [LARGE SCALE GENOMIC DNA]</scope>
    <source>
        <strain evidence="4 5">DSM 19970</strain>
    </source>
</reference>
<dbReference type="RefSeq" id="WP_062076011.1">
    <property type="nucleotide sequence ID" value="NZ_BBRC01000015.1"/>
</dbReference>
<dbReference type="SUPFAM" id="SSF50249">
    <property type="entry name" value="Nucleic acid-binding proteins"/>
    <property type="match status" value="1"/>
</dbReference>
<dbReference type="InterPro" id="IPR011344">
    <property type="entry name" value="ssDNA-bd"/>
</dbReference>
<dbReference type="CDD" id="cd04496">
    <property type="entry name" value="SSB_OBF"/>
    <property type="match status" value="1"/>
</dbReference>
<evidence type="ECO:0000256" key="1">
    <source>
        <dbReference type="ARBA" id="ARBA00023125"/>
    </source>
</evidence>
<dbReference type="EMBL" id="JACBZO010000001">
    <property type="protein sequence ID" value="NYI41980.1"/>
    <property type="molecule type" value="Genomic_DNA"/>
</dbReference>
<keyword evidence="1 2" id="KW-0238">DNA-binding</keyword>
<dbReference type="Proteomes" id="UP000547973">
    <property type="component" value="Unassembled WGS sequence"/>
</dbReference>
<name>A0A7Y9ZDI4_9MICO</name>
<organism evidence="4 5">
    <name type="scientific">Demequina lutea</name>
    <dbReference type="NCBI Taxonomy" id="431489"/>
    <lineage>
        <taxon>Bacteria</taxon>
        <taxon>Bacillati</taxon>
        <taxon>Actinomycetota</taxon>
        <taxon>Actinomycetes</taxon>
        <taxon>Micrococcales</taxon>
        <taxon>Demequinaceae</taxon>
        <taxon>Demequina</taxon>
    </lineage>
</organism>
<evidence type="ECO:0000313" key="5">
    <source>
        <dbReference type="Proteomes" id="UP000547973"/>
    </source>
</evidence>
<accession>A0A7Y9ZDI4</accession>
<gene>
    <name evidence="4" type="ORF">BKA03_002099</name>
</gene>
<keyword evidence="5" id="KW-1185">Reference proteome</keyword>
<dbReference type="Pfam" id="PF00436">
    <property type="entry name" value="SSB"/>
    <property type="match status" value="1"/>
</dbReference>
<evidence type="ECO:0000256" key="3">
    <source>
        <dbReference type="SAM" id="MobiDB-lite"/>
    </source>
</evidence>
<dbReference type="PIRSF" id="PIRSF002070">
    <property type="entry name" value="SSB"/>
    <property type="match status" value="1"/>
</dbReference>
<proteinExistence type="predicted"/>
<dbReference type="OrthoDB" id="4427276at2"/>
<evidence type="ECO:0000256" key="2">
    <source>
        <dbReference type="PIRNR" id="PIRNR002070"/>
    </source>
</evidence>
<sequence length="165" mass="17484">MNDLTMTVTGWVATDPRHVVGPTGTRLTSFRLASTSRYFDRDKGVWADGNTEWFTVRTFRSAAITVMNSIEKGQPVVVQGRLRTHQWDADAGPRTDLVIDASSVGHDLTKGVATFTRATADASLVDDVSSGDAANDGGDQDAGPIEAESEAEVGADALLDEVSAA</sequence>
<feature type="region of interest" description="Disordered" evidence="3">
    <location>
        <begin position="127"/>
        <end position="165"/>
    </location>
</feature>
<dbReference type="InterPro" id="IPR012340">
    <property type="entry name" value="NA-bd_OB-fold"/>
</dbReference>
<feature type="compositionally biased region" description="Low complexity" evidence="3">
    <location>
        <begin position="127"/>
        <end position="143"/>
    </location>
</feature>
<dbReference type="GO" id="GO:0006260">
    <property type="term" value="P:DNA replication"/>
    <property type="evidence" value="ECO:0007669"/>
    <property type="project" value="InterPro"/>
</dbReference>
<dbReference type="AlphaFoldDB" id="A0A7Y9ZDI4"/>
<dbReference type="InterPro" id="IPR000424">
    <property type="entry name" value="Primosome_PriB/ssb"/>
</dbReference>
<protein>
    <recommendedName>
        <fullName evidence="2">Single-stranded DNA-binding protein</fullName>
    </recommendedName>
</protein>
<evidence type="ECO:0000313" key="4">
    <source>
        <dbReference type="EMBL" id="NYI41980.1"/>
    </source>
</evidence>
<dbReference type="PROSITE" id="PS50935">
    <property type="entry name" value="SSB"/>
    <property type="match status" value="1"/>
</dbReference>
<comment type="caution">
    <text evidence="4">The sequence shown here is derived from an EMBL/GenBank/DDBJ whole genome shotgun (WGS) entry which is preliminary data.</text>
</comment>
<dbReference type="GO" id="GO:0003697">
    <property type="term" value="F:single-stranded DNA binding"/>
    <property type="evidence" value="ECO:0007669"/>
    <property type="project" value="InterPro"/>
</dbReference>